<dbReference type="AlphaFoldDB" id="A0AAV4DAS0"/>
<keyword evidence="2" id="KW-1185">Reference proteome</keyword>
<gene>
    <name evidence="1" type="ORF">PoB_006780300</name>
</gene>
<proteinExistence type="predicted"/>
<protein>
    <submittedName>
        <fullName evidence="1">Histone-lysine N-methyltransferase setd8-a</fullName>
    </submittedName>
</protein>
<name>A0AAV4DAS0_9GAST</name>
<dbReference type="PANTHER" id="PTHR33480:SF1">
    <property type="entry name" value="TYR RECOMBINASE DOMAIN-CONTAINING PROTEIN"/>
    <property type="match status" value="1"/>
</dbReference>
<sequence>MRNLIVSRLTIFNARRGGEPARLTVKEWNDAVNNVWIDQQQVQQIDDPLERAMLPGEDRSKFYRHMGHSEEINKNVYQCPHAPGEIINVGSYLQRFDKATTNTSLSSGTVIQTVQQDTSVFDSSNTFCKFYSSRNQAFNDGCRNSWVVCGRQEFCVQKVTLHFVHISAQGFQRCI</sequence>
<evidence type="ECO:0000313" key="2">
    <source>
        <dbReference type="Proteomes" id="UP000735302"/>
    </source>
</evidence>
<evidence type="ECO:0000313" key="1">
    <source>
        <dbReference type="EMBL" id="GFO41298.1"/>
    </source>
</evidence>
<dbReference type="PANTHER" id="PTHR33480">
    <property type="entry name" value="SET DOMAIN-CONTAINING PROTEIN-RELATED"/>
    <property type="match status" value="1"/>
</dbReference>
<dbReference type="Proteomes" id="UP000735302">
    <property type="component" value="Unassembled WGS sequence"/>
</dbReference>
<organism evidence="1 2">
    <name type="scientific">Plakobranchus ocellatus</name>
    <dbReference type="NCBI Taxonomy" id="259542"/>
    <lineage>
        <taxon>Eukaryota</taxon>
        <taxon>Metazoa</taxon>
        <taxon>Spiralia</taxon>
        <taxon>Lophotrochozoa</taxon>
        <taxon>Mollusca</taxon>
        <taxon>Gastropoda</taxon>
        <taxon>Heterobranchia</taxon>
        <taxon>Euthyneura</taxon>
        <taxon>Panpulmonata</taxon>
        <taxon>Sacoglossa</taxon>
        <taxon>Placobranchoidea</taxon>
        <taxon>Plakobranchidae</taxon>
        <taxon>Plakobranchus</taxon>
    </lineage>
</organism>
<accession>A0AAV4DAS0</accession>
<reference evidence="1 2" key="1">
    <citation type="journal article" date="2021" name="Elife">
        <title>Chloroplast acquisition without the gene transfer in kleptoplastic sea slugs, Plakobranchus ocellatus.</title>
        <authorList>
            <person name="Maeda T."/>
            <person name="Takahashi S."/>
            <person name="Yoshida T."/>
            <person name="Shimamura S."/>
            <person name="Takaki Y."/>
            <person name="Nagai Y."/>
            <person name="Toyoda A."/>
            <person name="Suzuki Y."/>
            <person name="Arimoto A."/>
            <person name="Ishii H."/>
            <person name="Satoh N."/>
            <person name="Nishiyama T."/>
            <person name="Hasebe M."/>
            <person name="Maruyama T."/>
            <person name="Minagawa J."/>
            <person name="Obokata J."/>
            <person name="Shigenobu S."/>
        </authorList>
    </citation>
    <scope>NUCLEOTIDE SEQUENCE [LARGE SCALE GENOMIC DNA]</scope>
</reference>
<comment type="caution">
    <text evidence="1">The sequence shown here is derived from an EMBL/GenBank/DDBJ whole genome shotgun (WGS) entry which is preliminary data.</text>
</comment>
<dbReference type="EMBL" id="BLXT01007673">
    <property type="protein sequence ID" value="GFO41298.1"/>
    <property type="molecule type" value="Genomic_DNA"/>
</dbReference>